<dbReference type="PANTHER" id="PTHR36302">
    <property type="entry name" value="BLR7088 PROTEIN"/>
    <property type="match status" value="1"/>
</dbReference>
<name>A0ABR9ITF3_RHIVS</name>
<keyword evidence="3" id="KW-1185">Reference proteome</keyword>
<feature type="signal peptide" evidence="1">
    <location>
        <begin position="1"/>
        <end position="20"/>
    </location>
</feature>
<sequence length="302" mass="31675">MMKTLFSLFLGLLIATAAAAQDTIRIDHAASHSMVPGAKVGDGYLVITNSGGEPDRLVAASSDRAKTVQLHQMTMANGIMTMRELKGGLAIPAGQTITLAPNYHLMFQDVAKPFRQGETIRAVLRFEKAGEITVDFAVGKIAGPLDDVGGDAGAMDHGAMNMPGMEGMDMSGPSPEEAIPETLKTMFERPDKPLTILPVVVRNVWAIAGWQQDGRGGRAMLKKGHHGWSVFLCSGDGIREAAALEKAGLSPDDARALAADLADAEAKLDPKVLATFASFEGTVMMAGEAGDAGQGGHEGHGQ</sequence>
<feature type="chain" id="PRO_5045203980" evidence="1">
    <location>
        <begin position="21"/>
        <end position="302"/>
    </location>
</feature>
<dbReference type="Pfam" id="PF04314">
    <property type="entry name" value="PCuAC"/>
    <property type="match status" value="1"/>
</dbReference>
<dbReference type="Proteomes" id="UP000620262">
    <property type="component" value="Unassembled WGS sequence"/>
</dbReference>
<dbReference type="Gene3D" id="2.60.40.1890">
    <property type="entry name" value="PCu(A)C copper chaperone"/>
    <property type="match status" value="1"/>
</dbReference>
<dbReference type="InterPro" id="IPR007410">
    <property type="entry name" value="LpqE-like"/>
</dbReference>
<keyword evidence="1" id="KW-0732">Signal</keyword>
<evidence type="ECO:0000256" key="1">
    <source>
        <dbReference type="SAM" id="SignalP"/>
    </source>
</evidence>
<dbReference type="EMBL" id="JADBEC010000001">
    <property type="protein sequence ID" value="MBE1506466.1"/>
    <property type="molecule type" value="Genomic_DNA"/>
</dbReference>
<evidence type="ECO:0000313" key="2">
    <source>
        <dbReference type="EMBL" id="MBE1506466.1"/>
    </source>
</evidence>
<evidence type="ECO:0000313" key="3">
    <source>
        <dbReference type="Proteomes" id="UP000620262"/>
    </source>
</evidence>
<comment type="caution">
    <text evidence="2">The sequence shown here is derived from an EMBL/GenBank/DDBJ whole genome shotgun (WGS) entry which is preliminary data.</text>
</comment>
<accession>A0ABR9ITF3</accession>
<organism evidence="2 3">
    <name type="scientific">Rhizobium viscosum</name>
    <name type="common">Arthrobacter viscosus</name>
    <dbReference type="NCBI Taxonomy" id="1673"/>
    <lineage>
        <taxon>Bacteria</taxon>
        <taxon>Pseudomonadati</taxon>
        <taxon>Pseudomonadota</taxon>
        <taxon>Alphaproteobacteria</taxon>
        <taxon>Hyphomicrobiales</taxon>
        <taxon>Rhizobiaceae</taxon>
        <taxon>Rhizobium/Agrobacterium group</taxon>
        <taxon>Rhizobium</taxon>
    </lineage>
</organism>
<proteinExistence type="predicted"/>
<dbReference type="RefSeq" id="WP_246517218.1">
    <property type="nucleotide sequence ID" value="NZ_BAAAVL010000013.1"/>
</dbReference>
<dbReference type="NCBIfam" id="NF033672">
    <property type="entry name" value="mbn_chaper_assoc"/>
    <property type="match status" value="1"/>
</dbReference>
<dbReference type="PANTHER" id="PTHR36302:SF1">
    <property type="entry name" value="COPPER CHAPERONE PCU(A)C"/>
    <property type="match status" value="1"/>
</dbReference>
<reference evidence="2 3" key="1">
    <citation type="submission" date="2020-10" db="EMBL/GenBank/DDBJ databases">
        <title>Sequencing the genomes of 1000 actinobacteria strains.</title>
        <authorList>
            <person name="Klenk H.-P."/>
        </authorList>
    </citation>
    <scope>NUCLEOTIDE SEQUENCE [LARGE SCALE GENOMIC DNA]</scope>
    <source>
        <strain evidence="2 3">DSM 7307</strain>
    </source>
</reference>
<dbReference type="InterPro" id="IPR058248">
    <property type="entry name" value="Lxx211020-like"/>
</dbReference>
<dbReference type="InterPro" id="IPR036182">
    <property type="entry name" value="PCuAC_sf"/>
</dbReference>
<dbReference type="SUPFAM" id="SSF110087">
    <property type="entry name" value="DR1885-like metal-binding protein"/>
    <property type="match status" value="1"/>
</dbReference>
<gene>
    <name evidence="2" type="ORF">H4W29_003647</name>
</gene>
<protein>
    <submittedName>
        <fullName evidence="2">Copper(I)-binding protein</fullName>
    </submittedName>
</protein>